<reference evidence="5 6" key="1">
    <citation type="submission" date="2016-12" db="EMBL/GenBank/DDBJ databases">
        <title>The genomes of Aspergillus section Nigri reveals drivers in fungal speciation.</title>
        <authorList>
            <consortium name="DOE Joint Genome Institute"/>
            <person name="Vesth T.C."/>
            <person name="Nybo J."/>
            <person name="Theobald S."/>
            <person name="Brandl J."/>
            <person name="Frisvad J.C."/>
            <person name="Nielsen K.F."/>
            <person name="Lyhne E.K."/>
            <person name="Kogle M.E."/>
            <person name="Kuo A."/>
            <person name="Riley R."/>
            <person name="Clum A."/>
            <person name="Nolan M."/>
            <person name="Lipzen A."/>
            <person name="Salamov A."/>
            <person name="Henrissat B."/>
            <person name="Wiebenga A."/>
            <person name="De Vries R.P."/>
            <person name="Grigoriev I.V."/>
            <person name="Mortensen U.H."/>
            <person name="Andersen M.R."/>
            <person name="Baker S.E."/>
        </authorList>
    </citation>
    <scope>NUCLEOTIDE SEQUENCE [LARGE SCALE GENOMIC DNA]</scope>
    <source>
        <strain evidence="5 6">CBS 115572</strain>
    </source>
</reference>
<dbReference type="RefSeq" id="XP_025463735.1">
    <property type="nucleotide sequence ID" value="XM_025612543.1"/>
</dbReference>
<dbReference type="PANTHER" id="PTHR41237">
    <property type="entry name" value="37S RIBOSOMAL PROTEIN MRP21, MITOCHONDRIAL"/>
    <property type="match status" value="1"/>
</dbReference>
<comment type="caution">
    <text evidence="5">The sequence shown here is derived from an EMBL/GenBank/DDBJ whole genome shotgun (WGS) entry which is preliminary data.</text>
</comment>
<dbReference type="PANTHER" id="PTHR41237:SF1">
    <property type="entry name" value="SMALL RIBOSOMAL SUBUNIT PROTEIN BS21M"/>
    <property type="match status" value="1"/>
</dbReference>
<evidence type="ECO:0008006" key="7">
    <source>
        <dbReference type="Google" id="ProtNLM"/>
    </source>
</evidence>
<dbReference type="GeneID" id="37114686"/>
<dbReference type="InterPro" id="IPR001911">
    <property type="entry name" value="Ribosomal_bS21"/>
</dbReference>
<dbReference type="STRING" id="1450535.A0A317VNW2"/>
<evidence type="ECO:0000256" key="1">
    <source>
        <dbReference type="ARBA" id="ARBA00006640"/>
    </source>
</evidence>
<gene>
    <name evidence="5" type="ORF">BO94DRAFT_538705</name>
</gene>
<evidence type="ECO:0000256" key="2">
    <source>
        <dbReference type="ARBA" id="ARBA00022980"/>
    </source>
</evidence>
<proteinExistence type="inferred from homology"/>
<name>A0A317VNW2_9EURO</name>
<evidence type="ECO:0000256" key="4">
    <source>
        <dbReference type="SAM" id="MobiDB-lite"/>
    </source>
</evidence>
<dbReference type="AlphaFoldDB" id="A0A317VNW2"/>
<dbReference type="GO" id="GO:0003735">
    <property type="term" value="F:structural constituent of ribosome"/>
    <property type="evidence" value="ECO:0007669"/>
    <property type="project" value="InterPro"/>
</dbReference>
<dbReference type="GO" id="GO:0070124">
    <property type="term" value="P:mitochondrial translational initiation"/>
    <property type="evidence" value="ECO:0007669"/>
    <property type="project" value="TreeGrafter"/>
</dbReference>
<keyword evidence="6" id="KW-1185">Reference proteome</keyword>
<sequence length="218" mass="24374">MERRALTQCLRSRPTTTLYKTQLLPGRIGLRFSSSNINNNNSNNNNTFRPTLTPTQTAALNRTTNPQQPSSTTDFDQILNTLNFDSTGGAATASANERAPSQPAFNKDDLDVSRRVGYSAATDNLRAASRRVDLKLGPTLGRQVAVEPEKGFDLPAALRTLSAVLNQNRVRATLTAQRFHVRKGQLRKVQKSRRWRTLFKYSFGATVKRIQKIRAQGW</sequence>
<dbReference type="Proteomes" id="UP000246702">
    <property type="component" value="Unassembled WGS sequence"/>
</dbReference>
<evidence type="ECO:0000313" key="5">
    <source>
        <dbReference type="EMBL" id="PWY74542.1"/>
    </source>
</evidence>
<dbReference type="OrthoDB" id="2501249at2759"/>
<dbReference type="EMBL" id="MSFK01000030">
    <property type="protein sequence ID" value="PWY74542.1"/>
    <property type="molecule type" value="Genomic_DNA"/>
</dbReference>
<evidence type="ECO:0000313" key="6">
    <source>
        <dbReference type="Proteomes" id="UP000246702"/>
    </source>
</evidence>
<dbReference type="InterPro" id="IPR052837">
    <property type="entry name" value="Mitoribosomal_bS21"/>
</dbReference>
<organism evidence="5 6">
    <name type="scientific">Aspergillus sclerotioniger CBS 115572</name>
    <dbReference type="NCBI Taxonomy" id="1450535"/>
    <lineage>
        <taxon>Eukaryota</taxon>
        <taxon>Fungi</taxon>
        <taxon>Dikarya</taxon>
        <taxon>Ascomycota</taxon>
        <taxon>Pezizomycotina</taxon>
        <taxon>Eurotiomycetes</taxon>
        <taxon>Eurotiomycetidae</taxon>
        <taxon>Eurotiales</taxon>
        <taxon>Aspergillaceae</taxon>
        <taxon>Aspergillus</taxon>
        <taxon>Aspergillus subgen. Circumdati</taxon>
    </lineage>
</organism>
<dbReference type="Pfam" id="PF01165">
    <property type="entry name" value="Ribosomal_S21"/>
    <property type="match status" value="1"/>
</dbReference>
<dbReference type="GO" id="GO:0005763">
    <property type="term" value="C:mitochondrial small ribosomal subunit"/>
    <property type="evidence" value="ECO:0007669"/>
    <property type="project" value="TreeGrafter"/>
</dbReference>
<protein>
    <recommendedName>
        <fullName evidence="7">Ribosomal protein S21</fullName>
    </recommendedName>
</protein>
<keyword evidence="3" id="KW-0687">Ribonucleoprotein</keyword>
<comment type="similarity">
    <text evidence="1">Belongs to the bacterial ribosomal protein bS21 family.</text>
</comment>
<accession>A0A317VNW2</accession>
<feature type="region of interest" description="Disordered" evidence="4">
    <location>
        <begin position="88"/>
        <end position="107"/>
    </location>
</feature>
<evidence type="ECO:0000256" key="3">
    <source>
        <dbReference type="ARBA" id="ARBA00023274"/>
    </source>
</evidence>
<keyword evidence="2" id="KW-0689">Ribosomal protein</keyword>